<dbReference type="PANTHER" id="PTHR35846:SF3">
    <property type="entry name" value="RGS DOMAIN-CONTAINING PROTEIN"/>
    <property type="match status" value="1"/>
</dbReference>
<dbReference type="Proteomes" id="UP000786811">
    <property type="component" value="Unassembled WGS sequence"/>
</dbReference>
<comment type="caution">
    <text evidence="1">The sequence shown here is derived from an EMBL/GenBank/DDBJ whole genome shotgun (WGS) entry which is preliminary data.</text>
</comment>
<accession>A0A8J2MUM3</accession>
<proteinExistence type="predicted"/>
<keyword evidence="2" id="KW-1185">Reference proteome</keyword>
<evidence type="ECO:0000313" key="1">
    <source>
        <dbReference type="EMBL" id="CAG5096413.1"/>
    </source>
</evidence>
<name>A0A8J2MUM3_COTCN</name>
<reference evidence="1" key="1">
    <citation type="submission" date="2021-04" db="EMBL/GenBank/DDBJ databases">
        <authorList>
            <person name="Chebbi M.A.C M."/>
        </authorList>
    </citation>
    <scope>NUCLEOTIDE SEQUENCE</scope>
</reference>
<dbReference type="PANTHER" id="PTHR35846">
    <property type="entry name" value="PROTEIN CBG05131"/>
    <property type="match status" value="1"/>
</dbReference>
<gene>
    <name evidence="1" type="ORF">HICCMSTLAB_LOCUS8197</name>
</gene>
<dbReference type="EMBL" id="CAJNRD030001121">
    <property type="protein sequence ID" value="CAG5096413.1"/>
    <property type="molecule type" value="Genomic_DNA"/>
</dbReference>
<protein>
    <submittedName>
        <fullName evidence="1">Similar to PFD1115c: Uncharacterized protein PFD1115c (Plasmodium falciparum (Isolate 3D7))</fullName>
    </submittedName>
</protein>
<evidence type="ECO:0000313" key="2">
    <source>
        <dbReference type="Proteomes" id="UP000786811"/>
    </source>
</evidence>
<sequence length="545" mass="62199">MLLHNLKALFFVSIAINRCRGSARLIKHPDNSETIIPLKEHKQSCPKQENLLEVHALKVDLKVRAKAMPLAGQLSNEYDNLIEKHPVAAQEIPYKTVRSQMGHDFRGNQPHNPVSFLAFTEFVTSPRGREYLKYTLANEQGAKVSYQMMTLNFGDTFNQCLAFYNVEYLNYFDGSQINIDGTFRFKPKFKRQHLQPYQHLIISSDINGKIFPAIYVLIPNKKEATYKSVLTEVKNSIIPNWQPKFAIEKNWKMHGLTPLSKSSFKARCLKKLIMALPLASAEDIPTLFLIIVLLIPPPINNGLAIIGPENLSVAGKDSLRTNNPSESINKSINKLLGLKKKLSPIFFTHTGHWTLDTGHWTLDTGHWTLDTGHWTLDTGHWTLDTGHWTLDTGHWTLDTGHWTLDTGHWTLDTGHWTLDTGHWTLDTGHWTLDTGHWTLDTGHWTLDTGHWTLDTGHWTLDTGHWTLDTGHWTLDTGHWTLDTGHWTLDTGHWTLDTGHWTLDTGHWTLDTGHWTLDTGHWTLDTGHWTLDTGHWTLGNLEHSNS</sequence>
<dbReference type="OrthoDB" id="10255512at2759"/>
<dbReference type="AlphaFoldDB" id="A0A8J2MUM3"/>
<organism evidence="1 2">
    <name type="scientific">Cotesia congregata</name>
    <name type="common">Parasitoid wasp</name>
    <name type="synonym">Apanteles congregatus</name>
    <dbReference type="NCBI Taxonomy" id="51543"/>
    <lineage>
        <taxon>Eukaryota</taxon>
        <taxon>Metazoa</taxon>
        <taxon>Ecdysozoa</taxon>
        <taxon>Arthropoda</taxon>
        <taxon>Hexapoda</taxon>
        <taxon>Insecta</taxon>
        <taxon>Pterygota</taxon>
        <taxon>Neoptera</taxon>
        <taxon>Endopterygota</taxon>
        <taxon>Hymenoptera</taxon>
        <taxon>Apocrita</taxon>
        <taxon>Ichneumonoidea</taxon>
        <taxon>Braconidae</taxon>
        <taxon>Microgastrinae</taxon>
        <taxon>Cotesia</taxon>
    </lineage>
</organism>